<sequence>MSDVKTRDKMVDVFIQAGIKQIFTFPGLGITWLAPAFYERRDEIQVILGRSEQSASIMAQAYGRIKDAPGVFMGQGPWAVTTGAFGCLEAFFSGTPMMFLACTSDYNGMGAYGVYQSMTGDYGAGDAKASISHLCKYSSLATRPDEAIFGMQMALKHCNTPRKGVGALIFRTDFVREDYPAVLKSTVYDTTNYLLYTPPSPNQEAMDKLAEMINQAKRPVVLAGFGARQAGAGEALFKLANEVGLGVVTSTNGKSIIDETSAVCAGTMGSFGGTKASHRLLAESDMVLILGASLGADYTRFRDPGMIRPGSQKLVQVDIDPRNASWVVPVDLPITGDCKDVVEYLLAKKLDSSNKEARMNWITKLKERNKYDEVRTFNNAPGKVHYADVYNALNRYMTADDLLVTDAGNNSIWCKHIIRCRYPNHYITPGGTGAMGWGAPAAVGVKFACPDKRVTMVAGDGGFMMTHDAVATAVQFNQPITFVVLNNSGLGMVRDNQLNNMVYCNFGYINFSEMARGMGAEAMQVDSSDTFMDALKASHDSNKVTVIEVALDPEARHGDATDMGSLF</sequence>
<dbReference type="Pfam" id="PF02776">
    <property type="entry name" value="TPP_enzyme_N"/>
    <property type="match status" value="1"/>
</dbReference>
<dbReference type="EMBL" id="AP028679">
    <property type="protein sequence ID" value="BEQ16940.1"/>
    <property type="molecule type" value="Genomic_DNA"/>
</dbReference>
<comment type="similarity">
    <text evidence="1 3">Belongs to the TPP enzyme family.</text>
</comment>
<dbReference type="PANTHER" id="PTHR18968">
    <property type="entry name" value="THIAMINE PYROPHOSPHATE ENZYMES"/>
    <property type="match status" value="1"/>
</dbReference>
<dbReference type="InterPro" id="IPR029035">
    <property type="entry name" value="DHS-like_NAD/FAD-binding_dom"/>
</dbReference>
<dbReference type="Gene3D" id="3.40.50.970">
    <property type="match status" value="2"/>
</dbReference>
<evidence type="ECO:0000259" key="5">
    <source>
        <dbReference type="Pfam" id="PF02775"/>
    </source>
</evidence>
<keyword evidence="2 3" id="KW-0786">Thiamine pyrophosphate</keyword>
<dbReference type="KEGG" id="dmp:FAK_40060"/>
<dbReference type="GO" id="GO:0009099">
    <property type="term" value="P:L-valine biosynthetic process"/>
    <property type="evidence" value="ECO:0007669"/>
    <property type="project" value="TreeGrafter"/>
</dbReference>
<feature type="domain" description="Thiamine pyrophosphate enzyme central" evidence="4">
    <location>
        <begin position="207"/>
        <end position="345"/>
    </location>
</feature>
<dbReference type="InterPro" id="IPR045229">
    <property type="entry name" value="TPP_enz"/>
</dbReference>
<dbReference type="InterPro" id="IPR012000">
    <property type="entry name" value="Thiamin_PyroP_enz_cen_dom"/>
</dbReference>
<evidence type="ECO:0000259" key="4">
    <source>
        <dbReference type="Pfam" id="PF00205"/>
    </source>
</evidence>
<dbReference type="CDD" id="cd07035">
    <property type="entry name" value="TPP_PYR_POX_like"/>
    <property type="match status" value="1"/>
</dbReference>
<organism evidence="7 8">
    <name type="scientific">Desulfoferula mesophila</name>
    <dbReference type="NCBI Taxonomy" id="3058419"/>
    <lineage>
        <taxon>Bacteria</taxon>
        <taxon>Pseudomonadati</taxon>
        <taxon>Thermodesulfobacteriota</taxon>
        <taxon>Desulfarculia</taxon>
        <taxon>Desulfarculales</taxon>
        <taxon>Desulfarculaceae</taxon>
        <taxon>Desulfoferula</taxon>
    </lineage>
</organism>
<dbReference type="GO" id="GO:0003984">
    <property type="term" value="F:acetolactate synthase activity"/>
    <property type="evidence" value="ECO:0007669"/>
    <property type="project" value="TreeGrafter"/>
</dbReference>
<evidence type="ECO:0000313" key="7">
    <source>
        <dbReference type="EMBL" id="BEQ16940.1"/>
    </source>
</evidence>
<dbReference type="GO" id="GO:0005948">
    <property type="term" value="C:acetolactate synthase complex"/>
    <property type="evidence" value="ECO:0007669"/>
    <property type="project" value="TreeGrafter"/>
</dbReference>
<evidence type="ECO:0000256" key="1">
    <source>
        <dbReference type="ARBA" id="ARBA00007812"/>
    </source>
</evidence>
<dbReference type="GO" id="GO:0050660">
    <property type="term" value="F:flavin adenine dinucleotide binding"/>
    <property type="evidence" value="ECO:0007669"/>
    <property type="project" value="TreeGrafter"/>
</dbReference>
<dbReference type="SUPFAM" id="SSF52467">
    <property type="entry name" value="DHS-like NAD/FAD-binding domain"/>
    <property type="match status" value="1"/>
</dbReference>
<dbReference type="PANTHER" id="PTHR18968:SF13">
    <property type="entry name" value="ACETOLACTATE SYNTHASE CATALYTIC SUBUNIT, MITOCHONDRIAL"/>
    <property type="match status" value="1"/>
</dbReference>
<keyword evidence="8" id="KW-1185">Reference proteome</keyword>
<reference evidence="8" key="1">
    <citation type="journal article" date="2023" name="Arch. Microbiol.">
        <title>Desulfoferula mesophilus gen. nov. sp. nov., a mesophilic sulfate-reducing bacterium isolated from a brackish lake sediment.</title>
        <authorList>
            <person name="Watanabe T."/>
            <person name="Yabe T."/>
            <person name="Tsuji J.M."/>
            <person name="Fukui M."/>
        </authorList>
    </citation>
    <scope>NUCLEOTIDE SEQUENCE [LARGE SCALE GENOMIC DNA]</scope>
    <source>
        <strain evidence="8">12FAK</strain>
    </source>
</reference>
<dbReference type="InterPro" id="IPR029061">
    <property type="entry name" value="THDP-binding"/>
</dbReference>
<dbReference type="Pfam" id="PF00205">
    <property type="entry name" value="TPP_enzyme_M"/>
    <property type="match status" value="1"/>
</dbReference>
<gene>
    <name evidence="7" type="ORF">FAK_40060</name>
</gene>
<dbReference type="CDD" id="cd00568">
    <property type="entry name" value="TPP_enzymes"/>
    <property type="match status" value="1"/>
</dbReference>
<protein>
    <submittedName>
        <fullName evidence="7">Acetolactate synthase</fullName>
    </submittedName>
</protein>
<accession>A0AAU9EM15</accession>
<feature type="domain" description="Thiamine pyrophosphate enzyme N-terminal TPP-binding" evidence="6">
    <location>
        <begin position="6"/>
        <end position="113"/>
    </location>
</feature>
<dbReference type="GO" id="GO:0000287">
    <property type="term" value="F:magnesium ion binding"/>
    <property type="evidence" value="ECO:0007669"/>
    <property type="project" value="InterPro"/>
</dbReference>
<dbReference type="GO" id="GO:0030976">
    <property type="term" value="F:thiamine pyrophosphate binding"/>
    <property type="evidence" value="ECO:0007669"/>
    <property type="project" value="InterPro"/>
</dbReference>
<dbReference type="RefSeq" id="WP_338603501.1">
    <property type="nucleotide sequence ID" value="NZ_AP028679.1"/>
</dbReference>
<dbReference type="Proteomes" id="UP001366166">
    <property type="component" value="Chromosome"/>
</dbReference>
<feature type="domain" description="Thiamine pyrophosphate enzyme TPP-binding" evidence="5">
    <location>
        <begin position="406"/>
        <end position="549"/>
    </location>
</feature>
<dbReference type="SUPFAM" id="SSF52518">
    <property type="entry name" value="Thiamin diphosphate-binding fold (THDP-binding)"/>
    <property type="match status" value="2"/>
</dbReference>
<dbReference type="InterPro" id="IPR011766">
    <property type="entry name" value="TPP_enzyme_TPP-bd"/>
</dbReference>
<name>A0AAU9EM15_9BACT</name>
<dbReference type="InterPro" id="IPR012001">
    <property type="entry name" value="Thiamin_PyroP_enz_TPP-bd_dom"/>
</dbReference>
<dbReference type="GO" id="GO:0009097">
    <property type="term" value="P:isoleucine biosynthetic process"/>
    <property type="evidence" value="ECO:0007669"/>
    <property type="project" value="TreeGrafter"/>
</dbReference>
<dbReference type="Pfam" id="PF02775">
    <property type="entry name" value="TPP_enzyme_C"/>
    <property type="match status" value="1"/>
</dbReference>
<evidence type="ECO:0000256" key="2">
    <source>
        <dbReference type="ARBA" id="ARBA00023052"/>
    </source>
</evidence>
<proteinExistence type="inferred from homology"/>
<evidence type="ECO:0000256" key="3">
    <source>
        <dbReference type="RuleBase" id="RU362132"/>
    </source>
</evidence>
<dbReference type="Gene3D" id="3.40.50.1220">
    <property type="entry name" value="TPP-binding domain"/>
    <property type="match status" value="1"/>
</dbReference>
<evidence type="ECO:0000313" key="8">
    <source>
        <dbReference type="Proteomes" id="UP001366166"/>
    </source>
</evidence>
<dbReference type="AlphaFoldDB" id="A0AAU9EM15"/>
<evidence type="ECO:0000259" key="6">
    <source>
        <dbReference type="Pfam" id="PF02776"/>
    </source>
</evidence>